<dbReference type="AlphaFoldDB" id="A0AAD1Y139"/>
<accession>A0AAD1Y139</accession>
<reference evidence="1" key="1">
    <citation type="submission" date="2023-07" db="EMBL/GenBank/DDBJ databases">
        <authorList>
            <consortium name="AG Swart"/>
            <person name="Singh M."/>
            <person name="Singh A."/>
            <person name="Seah K."/>
            <person name="Emmerich C."/>
        </authorList>
    </citation>
    <scope>NUCLEOTIDE SEQUENCE</scope>
    <source>
        <strain evidence="1">DP1</strain>
    </source>
</reference>
<evidence type="ECO:0000313" key="2">
    <source>
        <dbReference type="Proteomes" id="UP001295684"/>
    </source>
</evidence>
<gene>
    <name evidence="1" type="ORF">ECRASSUSDP1_LOCUS23838</name>
</gene>
<sequence>MEDYGYLANLKQQRISFHKDIAPVNMKDETIRTVKDLLTEDFTMSHNLLTGNEASFIQIETNNYSVDLSEYDSSTLKDLSELLPH</sequence>
<proteinExistence type="predicted"/>
<dbReference type="Proteomes" id="UP001295684">
    <property type="component" value="Unassembled WGS sequence"/>
</dbReference>
<evidence type="ECO:0000313" key="1">
    <source>
        <dbReference type="EMBL" id="CAI2382366.1"/>
    </source>
</evidence>
<comment type="caution">
    <text evidence="1">The sequence shown here is derived from an EMBL/GenBank/DDBJ whole genome shotgun (WGS) entry which is preliminary data.</text>
</comment>
<dbReference type="EMBL" id="CAMPGE010024537">
    <property type="protein sequence ID" value="CAI2382366.1"/>
    <property type="molecule type" value="Genomic_DNA"/>
</dbReference>
<protein>
    <submittedName>
        <fullName evidence="1">Uncharacterized protein</fullName>
    </submittedName>
</protein>
<organism evidence="1 2">
    <name type="scientific">Euplotes crassus</name>
    <dbReference type="NCBI Taxonomy" id="5936"/>
    <lineage>
        <taxon>Eukaryota</taxon>
        <taxon>Sar</taxon>
        <taxon>Alveolata</taxon>
        <taxon>Ciliophora</taxon>
        <taxon>Intramacronucleata</taxon>
        <taxon>Spirotrichea</taxon>
        <taxon>Hypotrichia</taxon>
        <taxon>Euplotida</taxon>
        <taxon>Euplotidae</taxon>
        <taxon>Moneuplotes</taxon>
    </lineage>
</organism>
<keyword evidence="2" id="KW-1185">Reference proteome</keyword>
<name>A0AAD1Y139_EUPCR</name>